<comment type="subcellular location">
    <subcellularLocation>
        <location evidence="1">Nucleus</location>
    </subcellularLocation>
</comment>
<dbReference type="GO" id="GO:0005634">
    <property type="term" value="C:nucleus"/>
    <property type="evidence" value="ECO:0007669"/>
    <property type="project" value="UniProtKB-SubCell"/>
</dbReference>
<dbReference type="GO" id="GO:0030488">
    <property type="term" value="P:tRNA methylation"/>
    <property type="evidence" value="ECO:0007669"/>
    <property type="project" value="InterPro"/>
</dbReference>
<protein>
    <recommendedName>
        <fullName evidence="3">tRNA (adenine(58)-N(1))-methyltransferase non-catalytic subunit TRM6</fullName>
    </recommendedName>
    <alternativeName>
        <fullName evidence="6">tRNA(m1A58)-methyltransferase subunit TRM6</fullName>
    </alternativeName>
</protein>
<dbReference type="OMA" id="TRCRPYQ"/>
<dbReference type="OrthoDB" id="10254665at2759"/>
<dbReference type="PANTHER" id="PTHR12945">
    <property type="entry name" value="TRANSLATION INITIATION FACTOR EIF3-RELATED"/>
    <property type="match status" value="1"/>
</dbReference>
<dbReference type="InterPro" id="IPR017423">
    <property type="entry name" value="TRM6"/>
</dbReference>
<evidence type="ECO:0000256" key="3">
    <source>
        <dbReference type="ARBA" id="ARBA00021704"/>
    </source>
</evidence>
<dbReference type="PANTHER" id="PTHR12945:SF0">
    <property type="entry name" value="TRNA (ADENINE(58)-N(1))-METHYLTRANSFERASE NON-CATALYTIC SUBUNIT TRM6"/>
    <property type="match status" value="1"/>
</dbReference>
<evidence type="ECO:0000256" key="4">
    <source>
        <dbReference type="ARBA" id="ARBA00022694"/>
    </source>
</evidence>
<evidence type="ECO:0000256" key="5">
    <source>
        <dbReference type="ARBA" id="ARBA00023242"/>
    </source>
</evidence>
<dbReference type="AlphaFoldDB" id="A0A0S4JAT8"/>
<evidence type="ECO:0000313" key="7">
    <source>
        <dbReference type="EMBL" id="CUG87120.1"/>
    </source>
</evidence>
<evidence type="ECO:0000256" key="2">
    <source>
        <dbReference type="ARBA" id="ARBA00008320"/>
    </source>
</evidence>
<dbReference type="Proteomes" id="UP000051952">
    <property type="component" value="Unassembled WGS sequence"/>
</dbReference>
<name>A0A0S4JAT8_BODSA</name>
<dbReference type="GO" id="GO:0031515">
    <property type="term" value="C:tRNA (m1A) methyltransferase complex"/>
    <property type="evidence" value="ECO:0007669"/>
    <property type="project" value="InterPro"/>
</dbReference>
<dbReference type="Pfam" id="PF04189">
    <property type="entry name" value="Gcd10p"/>
    <property type="match status" value="1"/>
</dbReference>
<reference evidence="8" key="1">
    <citation type="submission" date="2015-09" db="EMBL/GenBank/DDBJ databases">
        <authorList>
            <consortium name="Pathogen Informatics"/>
        </authorList>
    </citation>
    <scope>NUCLEOTIDE SEQUENCE [LARGE SCALE GENOMIC DNA]</scope>
    <source>
        <strain evidence="8">Lake Konstanz</strain>
    </source>
</reference>
<keyword evidence="4" id="KW-0819">tRNA processing</keyword>
<dbReference type="EMBL" id="CYKH01001444">
    <property type="protein sequence ID" value="CUG87120.1"/>
    <property type="molecule type" value="Genomic_DNA"/>
</dbReference>
<evidence type="ECO:0000256" key="1">
    <source>
        <dbReference type="ARBA" id="ARBA00004123"/>
    </source>
</evidence>
<evidence type="ECO:0000313" key="8">
    <source>
        <dbReference type="Proteomes" id="UP000051952"/>
    </source>
</evidence>
<sequence>MIAEGDTVMITGGGVYKSADVKKNATLRLGRVGTVQLMSLVGMRFGEVVQFDERTKRFVPSNEHPDLDKTTITTGTEEEKDNRNLIDTFGANQQLSHAEVMALKEERGVEGLLEQLVESSSTFASKTAFSQEKYIRKKKVKRNMFKIERVTPDNLCEMYIPTVTPSDQSPDDGGAARSLRLRCDTLALMIHHADVHSNAIVLCYEKTNGVLCASLLNRLGEHGKVLQVMDKVSHPNIVTAKVMGLSDVKQRWKAVPRNQPFLTGEDYETAEKEEAVAAPAAAAAAATEEQPTAASAVFLPLVALCGHVVVFSNFLENLTEIYSLIRNDCINIQISETWYRHHQVLSNRTHPTVNMSTAGGYLLTAVRVEKNSAPRPRYTVITDEAFAKYNTGSGKVASKRPREE</sequence>
<accession>A0A0S4JAT8</accession>
<organism evidence="7 8">
    <name type="scientific">Bodo saltans</name>
    <name type="common">Flagellated protozoan</name>
    <dbReference type="NCBI Taxonomy" id="75058"/>
    <lineage>
        <taxon>Eukaryota</taxon>
        <taxon>Discoba</taxon>
        <taxon>Euglenozoa</taxon>
        <taxon>Kinetoplastea</taxon>
        <taxon>Metakinetoplastina</taxon>
        <taxon>Eubodonida</taxon>
        <taxon>Bodonidae</taxon>
        <taxon>Bodo</taxon>
    </lineage>
</organism>
<keyword evidence="8" id="KW-1185">Reference proteome</keyword>
<keyword evidence="5" id="KW-0539">Nucleus</keyword>
<gene>
    <name evidence="7" type="ORF">BSAL_08760</name>
</gene>
<comment type="similarity">
    <text evidence="2">Belongs to the TRM6/GCD10 family.</text>
</comment>
<dbReference type="VEuPathDB" id="TriTrypDB:BSAL_08760"/>
<evidence type="ECO:0000256" key="6">
    <source>
        <dbReference type="ARBA" id="ARBA00032319"/>
    </source>
</evidence>
<proteinExistence type="inferred from homology"/>